<accession>A0A2U3BA72</accession>
<dbReference type="PANTHER" id="PTHR37526:SF1">
    <property type="entry name" value="PROTEIN TUSB"/>
    <property type="match status" value="1"/>
</dbReference>
<keyword evidence="2" id="KW-1185">Reference proteome</keyword>
<evidence type="ECO:0000313" key="2">
    <source>
        <dbReference type="Proteomes" id="UP000245362"/>
    </source>
</evidence>
<comment type="caution">
    <text evidence="1">The sequence shown here is derived from an EMBL/GenBank/DDBJ whole genome shotgun (WGS) entry which is preliminary data.</text>
</comment>
<reference evidence="1 2" key="1">
    <citation type="submission" date="2018-05" db="EMBL/GenBank/DDBJ databases">
        <title>Vibrio limimaris sp. nov., isolated from marine sediment.</title>
        <authorList>
            <person name="Li C.-M."/>
        </authorList>
    </citation>
    <scope>NUCLEOTIDE SEQUENCE [LARGE SCALE GENOMIC DNA]</scope>
    <source>
        <strain evidence="1 2">E4404</strain>
    </source>
</reference>
<dbReference type="InterPro" id="IPR027396">
    <property type="entry name" value="DsrEFH-like"/>
</dbReference>
<dbReference type="OrthoDB" id="9795117at2"/>
<dbReference type="Gene3D" id="3.40.1260.10">
    <property type="entry name" value="DsrEFH-like"/>
    <property type="match status" value="1"/>
</dbReference>
<dbReference type="GO" id="GO:1990228">
    <property type="term" value="C:sulfurtransferase complex"/>
    <property type="evidence" value="ECO:0007669"/>
    <property type="project" value="TreeGrafter"/>
</dbReference>
<dbReference type="NCBIfam" id="TIGR03011">
    <property type="entry name" value="sulf_tusB_dsrH"/>
    <property type="match status" value="1"/>
</dbReference>
<dbReference type="AlphaFoldDB" id="A0A2U3BA72"/>
<name>A0A2U3BA72_9VIBR</name>
<dbReference type="InterPro" id="IPR007215">
    <property type="entry name" value="Sulphur_relay_TusB/DsrH"/>
</dbReference>
<dbReference type="RefSeq" id="WP_109319662.1">
    <property type="nucleotide sequence ID" value="NZ_QFWT01000004.1"/>
</dbReference>
<dbReference type="GO" id="GO:0002143">
    <property type="term" value="P:tRNA wobble position uridine thiolation"/>
    <property type="evidence" value="ECO:0007669"/>
    <property type="project" value="InterPro"/>
</dbReference>
<dbReference type="EMBL" id="QFWT01000004">
    <property type="protein sequence ID" value="PWI33677.1"/>
    <property type="molecule type" value="Genomic_DNA"/>
</dbReference>
<dbReference type="PANTHER" id="PTHR37526">
    <property type="entry name" value="PROTEIN TUSB"/>
    <property type="match status" value="1"/>
</dbReference>
<dbReference type="Pfam" id="PF04077">
    <property type="entry name" value="DsrH"/>
    <property type="match status" value="1"/>
</dbReference>
<dbReference type="GO" id="GO:0016740">
    <property type="term" value="F:transferase activity"/>
    <property type="evidence" value="ECO:0007669"/>
    <property type="project" value="UniProtKB-KW"/>
</dbReference>
<organism evidence="1 2">
    <name type="scientific">Vibrio albus</name>
    <dbReference type="NCBI Taxonomy" id="2200953"/>
    <lineage>
        <taxon>Bacteria</taxon>
        <taxon>Pseudomonadati</taxon>
        <taxon>Pseudomonadota</taxon>
        <taxon>Gammaproteobacteria</taxon>
        <taxon>Vibrionales</taxon>
        <taxon>Vibrionaceae</taxon>
        <taxon>Vibrio</taxon>
    </lineage>
</organism>
<gene>
    <name evidence="1" type="primary">dsrH</name>
    <name evidence="1" type="ORF">DI392_09445</name>
</gene>
<keyword evidence="1" id="KW-0808">Transferase</keyword>
<dbReference type="SUPFAM" id="SSF75169">
    <property type="entry name" value="DsrEFH-like"/>
    <property type="match status" value="1"/>
</dbReference>
<evidence type="ECO:0000313" key="1">
    <source>
        <dbReference type="EMBL" id="PWI33677.1"/>
    </source>
</evidence>
<dbReference type="Proteomes" id="UP000245362">
    <property type="component" value="Unassembled WGS sequence"/>
</dbReference>
<proteinExistence type="predicted"/>
<sequence>MLHIVKHHQALAQALAYVDAEDPILLVEDGVYAALAEHASHIALTQNANPFYVLDADVKARGLEKLPLNHVELIDFSGFVVLTEDNETSMTW</sequence>
<protein>
    <submittedName>
        <fullName evidence="1">Sulfurtransferase complex subunit TusB</fullName>
    </submittedName>
</protein>